<comment type="caution">
    <text evidence="2">The sequence shown here is derived from an EMBL/GenBank/DDBJ whole genome shotgun (WGS) entry which is preliminary data.</text>
</comment>
<evidence type="ECO:0000256" key="1">
    <source>
        <dbReference type="SAM" id="SignalP"/>
    </source>
</evidence>
<evidence type="ECO:0008006" key="4">
    <source>
        <dbReference type="Google" id="ProtNLM"/>
    </source>
</evidence>
<dbReference type="Gene3D" id="2.130.10.10">
    <property type="entry name" value="YVTN repeat-like/Quinoprotein amine dehydrogenase"/>
    <property type="match status" value="1"/>
</dbReference>
<accession>A0A4R6RVZ7</accession>
<reference evidence="2 3" key="1">
    <citation type="submission" date="2019-03" db="EMBL/GenBank/DDBJ databases">
        <title>Genomic Encyclopedia of Type Strains, Phase IV (KMG-IV): sequencing the most valuable type-strain genomes for metagenomic binning, comparative biology and taxonomic classification.</title>
        <authorList>
            <person name="Goeker M."/>
        </authorList>
    </citation>
    <scope>NUCLEOTIDE SEQUENCE [LARGE SCALE GENOMIC DNA]</scope>
    <source>
        <strain evidence="2 3">DSM 45361</strain>
    </source>
</reference>
<dbReference type="SUPFAM" id="SSF101898">
    <property type="entry name" value="NHL repeat"/>
    <property type="match status" value="1"/>
</dbReference>
<sequence length="332" mass="34085">MRARVLVVLGVVCALALTACGSQPSDDMQIGTAAVAATPAVAPAQTAKLKGTVLPLTEHATAAAVDQSTGTLAVAADKAVLLYSLRDLTAKPTKIALDGSAVELDSVSPGVLHAVVGDPGRLVTIQLPKGTAQVTDVKGAPASTAEYRGATLVALRDRQGVGVIRGGQIQQLVVGGLYSADQVLVTPNGVALLDRRRTAIFDVDLDKGMIGAGLRAGLGSSHAVVDRYGRVLVTDTRGGALLAFTVNPVLLRQNYPVPGAPYAIAYDPERDLAWVTLTSKNEVVGYDVAGGEPTEKYRFATVRQPNAVAVDPADGRVIVASGVGAGVQVVEL</sequence>
<proteinExistence type="predicted"/>
<gene>
    <name evidence="2" type="ORF">EV186_109173</name>
</gene>
<name>A0A4R6RVZ7_LABRH</name>
<dbReference type="InterPro" id="IPR015943">
    <property type="entry name" value="WD40/YVTN_repeat-like_dom_sf"/>
</dbReference>
<evidence type="ECO:0000313" key="2">
    <source>
        <dbReference type="EMBL" id="TDP91181.1"/>
    </source>
</evidence>
<dbReference type="EMBL" id="SNXZ01000009">
    <property type="protein sequence ID" value="TDP91181.1"/>
    <property type="molecule type" value="Genomic_DNA"/>
</dbReference>
<evidence type="ECO:0000313" key="3">
    <source>
        <dbReference type="Proteomes" id="UP000295444"/>
    </source>
</evidence>
<organism evidence="2 3">
    <name type="scientific">Labedaea rhizosphaerae</name>
    <dbReference type="NCBI Taxonomy" id="598644"/>
    <lineage>
        <taxon>Bacteria</taxon>
        <taxon>Bacillati</taxon>
        <taxon>Actinomycetota</taxon>
        <taxon>Actinomycetes</taxon>
        <taxon>Pseudonocardiales</taxon>
        <taxon>Pseudonocardiaceae</taxon>
        <taxon>Labedaea</taxon>
    </lineage>
</organism>
<dbReference type="RefSeq" id="WP_243754493.1">
    <property type="nucleotide sequence ID" value="NZ_SNXZ01000009.1"/>
</dbReference>
<feature type="chain" id="PRO_5020777279" description="DNA-binding beta-propeller fold protein YncE" evidence="1">
    <location>
        <begin position="25"/>
        <end position="332"/>
    </location>
</feature>
<feature type="signal peptide" evidence="1">
    <location>
        <begin position="1"/>
        <end position="24"/>
    </location>
</feature>
<keyword evidence="1" id="KW-0732">Signal</keyword>
<dbReference type="Proteomes" id="UP000295444">
    <property type="component" value="Unassembled WGS sequence"/>
</dbReference>
<protein>
    <recommendedName>
        <fullName evidence="4">DNA-binding beta-propeller fold protein YncE</fullName>
    </recommendedName>
</protein>
<dbReference type="AlphaFoldDB" id="A0A4R6RVZ7"/>
<dbReference type="PROSITE" id="PS51257">
    <property type="entry name" value="PROKAR_LIPOPROTEIN"/>
    <property type="match status" value="1"/>
</dbReference>
<keyword evidence="3" id="KW-1185">Reference proteome</keyword>